<keyword evidence="2" id="KW-0342">GTP-binding</keyword>
<dbReference type="EMBL" id="JAPMOS010000056">
    <property type="protein sequence ID" value="KAJ4456996.1"/>
    <property type="molecule type" value="Genomic_DNA"/>
</dbReference>
<dbReference type="Pfam" id="PF00071">
    <property type="entry name" value="Ras"/>
    <property type="match status" value="2"/>
</dbReference>
<dbReference type="SUPFAM" id="SSF52540">
    <property type="entry name" value="P-loop containing nucleoside triphosphate hydrolases"/>
    <property type="match status" value="1"/>
</dbReference>
<accession>A0ABQ8UEY7</accession>
<dbReference type="SMART" id="SM00175">
    <property type="entry name" value="RAB"/>
    <property type="match status" value="1"/>
</dbReference>
<dbReference type="PROSITE" id="PS51420">
    <property type="entry name" value="RHO"/>
    <property type="match status" value="1"/>
</dbReference>
<sequence>MKFWYRWHQIISTTTCWPVSLAHVPNSIFPADFEKQFQLFLKEPTQAGHSLPFPTIPHLKVVLVGEHGAGKTSLLIRVLRGFPTEYTPTVFDNTECQMEFYGQTCQLALWDTAGLIVDVTQGGDGVLPTIRPDLGASAFFLPVDSLDRCVWWVCHPGQEDYDRLRPLSYPGTDLALLCFSVASREQFDRVRTKFLPEVRKHTEGKPPAFLLVGCQADRRLDVGCSPQATVSYAECLRLVAAEGLAGYVETSALAGKCVDQLLQLALLTAIDPKCVRRFHERVRHPDTNRHLPSSIHDPPCHSCLPPMTLPSVLRPPTASSDHATPGLYATLAEIRTGTFAPTALPASPQDPQQQPPPAAAVTATVAVTTTAVTAAGAMTM</sequence>
<feature type="region of interest" description="Disordered" evidence="3">
    <location>
        <begin position="341"/>
        <end position="360"/>
    </location>
</feature>
<dbReference type="CDD" id="cd00157">
    <property type="entry name" value="Rho"/>
    <property type="match status" value="1"/>
</dbReference>
<keyword evidence="1" id="KW-0547">Nucleotide-binding</keyword>
<protein>
    <submittedName>
        <fullName evidence="5">Rho family protein</fullName>
    </submittedName>
</protein>
<evidence type="ECO:0000256" key="2">
    <source>
        <dbReference type="ARBA" id="ARBA00023134"/>
    </source>
</evidence>
<dbReference type="PRINTS" id="PR00449">
    <property type="entry name" value="RASTRNSFRMNG"/>
</dbReference>
<dbReference type="InterPro" id="IPR001806">
    <property type="entry name" value="Small_GTPase"/>
</dbReference>
<dbReference type="Gene3D" id="3.40.50.300">
    <property type="entry name" value="P-loop containing nucleotide triphosphate hydrolases"/>
    <property type="match status" value="1"/>
</dbReference>
<evidence type="ECO:0000256" key="3">
    <source>
        <dbReference type="SAM" id="MobiDB-lite"/>
    </source>
</evidence>
<feature type="chain" id="PRO_5045437229" evidence="4">
    <location>
        <begin position="23"/>
        <end position="380"/>
    </location>
</feature>
<dbReference type="PROSITE" id="PS51419">
    <property type="entry name" value="RAB"/>
    <property type="match status" value="1"/>
</dbReference>
<evidence type="ECO:0000256" key="1">
    <source>
        <dbReference type="ARBA" id="ARBA00022741"/>
    </source>
</evidence>
<keyword evidence="6" id="KW-1185">Reference proteome</keyword>
<evidence type="ECO:0000313" key="6">
    <source>
        <dbReference type="Proteomes" id="UP001141327"/>
    </source>
</evidence>
<name>A0ABQ8UEY7_9EUKA</name>
<feature type="compositionally biased region" description="Low complexity" evidence="3">
    <location>
        <begin position="343"/>
        <end position="352"/>
    </location>
</feature>
<organism evidence="5 6">
    <name type="scientific">Paratrimastix pyriformis</name>
    <dbReference type="NCBI Taxonomy" id="342808"/>
    <lineage>
        <taxon>Eukaryota</taxon>
        <taxon>Metamonada</taxon>
        <taxon>Preaxostyla</taxon>
        <taxon>Paratrimastigidae</taxon>
        <taxon>Paratrimastix</taxon>
    </lineage>
</organism>
<evidence type="ECO:0000256" key="4">
    <source>
        <dbReference type="SAM" id="SignalP"/>
    </source>
</evidence>
<gene>
    <name evidence="5" type="ORF">PAPYR_7637</name>
</gene>
<feature type="signal peptide" evidence="4">
    <location>
        <begin position="1"/>
        <end position="22"/>
    </location>
</feature>
<dbReference type="InterPro" id="IPR027417">
    <property type="entry name" value="P-loop_NTPase"/>
</dbReference>
<dbReference type="PANTHER" id="PTHR24072">
    <property type="entry name" value="RHO FAMILY GTPASE"/>
    <property type="match status" value="1"/>
</dbReference>
<comment type="caution">
    <text evidence="5">The sequence shown here is derived from an EMBL/GenBank/DDBJ whole genome shotgun (WGS) entry which is preliminary data.</text>
</comment>
<dbReference type="SMART" id="SM00174">
    <property type="entry name" value="RHO"/>
    <property type="match status" value="1"/>
</dbReference>
<proteinExistence type="predicted"/>
<dbReference type="InterPro" id="IPR003578">
    <property type="entry name" value="Small_GTPase_Rho"/>
</dbReference>
<dbReference type="Proteomes" id="UP001141327">
    <property type="component" value="Unassembled WGS sequence"/>
</dbReference>
<reference evidence="5" key="1">
    <citation type="journal article" date="2022" name="bioRxiv">
        <title>Genomics of Preaxostyla Flagellates Illuminates Evolutionary Transitions and the Path Towards Mitochondrial Loss.</title>
        <authorList>
            <person name="Novak L.V.F."/>
            <person name="Treitli S.C."/>
            <person name="Pyrih J."/>
            <person name="Halakuc P."/>
            <person name="Pipaliya S.V."/>
            <person name="Vacek V."/>
            <person name="Brzon O."/>
            <person name="Soukal P."/>
            <person name="Eme L."/>
            <person name="Dacks J.B."/>
            <person name="Karnkowska A."/>
            <person name="Elias M."/>
            <person name="Hampl V."/>
        </authorList>
    </citation>
    <scope>NUCLEOTIDE SEQUENCE</scope>
    <source>
        <strain evidence="5">RCP-MX</strain>
    </source>
</reference>
<evidence type="ECO:0000313" key="5">
    <source>
        <dbReference type="EMBL" id="KAJ4456996.1"/>
    </source>
</evidence>
<dbReference type="SMART" id="SM00173">
    <property type="entry name" value="RAS"/>
    <property type="match status" value="1"/>
</dbReference>
<keyword evidence="4" id="KW-0732">Signal</keyword>